<dbReference type="PANTHER" id="PTHR24185:SF1">
    <property type="entry name" value="CALCIUM-INDEPENDENT PHOSPHOLIPASE A2-GAMMA"/>
    <property type="match status" value="1"/>
</dbReference>
<sequence length="129" mass="14078">MSTGLNILCLDGGGVRGLSSLIILQEFMLRIQNTKAGRTIDPHEHFDLIAGTGTGGISACMLGRLQMPIKRAITEYAKLVKDVFGERKYTGSTLYKGTKLQEALKAMIRDATENEGEMMNNGHESDGCR</sequence>
<reference evidence="6" key="1">
    <citation type="submission" date="2021-01" db="EMBL/GenBank/DDBJ databases">
        <authorList>
            <person name="Kaushik A."/>
        </authorList>
    </citation>
    <scope>NUCLEOTIDE SEQUENCE</scope>
    <source>
        <strain evidence="6">AG5</strain>
    </source>
</reference>
<evidence type="ECO:0000256" key="4">
    <source>
        <dbReference type="PROSITE-ProRule" id="PRU01161"/>
    </source>
</evidence>
<comment type="caution">
    <text evidence="4">Lacks conserved residue(s) required for the propagation of feature annotation.</text>
</comment>
<dbReference type="EMBL" id="CAJNJQ010003606">
    <property type="protein sequence ID" value="CAE7201755.1"/>
    <property type="molecule type" value="Genomic_DNA"/>
</dbReference>
<feature type="domain" description="PNPLA" evidence="5">
    <location>
        <begin position="8"/>
        <end position="129"/>
    </location>
</feature>
<dbReference type="Gene3D" id="3.40.1090.10">
    <property type="entry name" value="Cytosolic phospholipase A2 catalytic domain"/>
    <property type="match status" value="1"/>
</dbReference>
<keyword evidence="3" id="KW-0443">Lipid metabolism</keyword>
<evidence type="ECO:0000313" key="6">
    <source>
        <dbReference type="EMBL" id="CAE7201755.1"/>
    </source>
</evidence>
<gene>
    <name evidence="6" type="ORF">RDB_LOCUS139510</name>
</gene>
<keyword evidence="1" id="KW-0378">Hydrolase</keyword>
<keyword evidence="2" id="KW-0442">Lipid degradation</keyword>
<dbReference type="InterPro" id="IPR002641">
    <property type="entry name" value="PNPLA_dom"/>
</dbReference>
<dbReference type="PROSITE" id="PS51635">
    <property type="entry name" value="PNPLA"/>
    <property type="match status" value="1"/>
</dbReference>
<dbReference type="GO" id="GO:0047499">
    <property type="term" value="F:calcium-independent phospholipase A2 activity"/>
    <property type="evidence" value="ECO:0007669"/>
    <property type="project" value="TreeGrafter"/>
</dbReference>
<evidence type="ECO:0000256" key="3">
    <source>
        <dbReference type="ARBA" id="ARBA00023098"/>
    </source>
</evidence>
<dbReference type="GO" id="GO:0016020">
    <property type="term" value="C:membrane"/>
    <property type="evidence" value="ECO:0007669"/>
    <property type="project" value="TreeGrafter"/>
</dbReference>
<feature type="short sequence motif" description="GXGXXG" evidence="4">
    <location>
        <begin position="12"/>
        <end position="17"/>
    </location>
</feature>
<organism evidence="6 7">
    <name type="scientific">Rhizoctonia solani</name>
    <dbReference type="NCBI Taxonomy" id="456999"/>
    <lineage>
        <taxon>Eukaryota</taxon>
        <taxon>Fungi</taxon>
        <taxon>Dikarya</taxon>
        <taxon>Basidiomycota</taxon>
        <taxon>Agaricomycotina</taxon>
        <taxon>Agaricomycetes</taxon>
        <taxon>Cantharellales</taxon>
        <taxon>Ceratobasidiaceae</taxon>
        <taxon>Rhizoctonia</taxon>
    </lineage>
</organism>
<dbReference type="Proteomes" id="UP000663827">
    <property type="component" value="Unassembled WGS sequence"/>
</dbReference>
<comment type="caution">
    <text evidence="6">The sequence shown here is derived from an EMBL/GenBank/DDBJ whole genome shotgun (WGS) entry which is preliminary data.</text>
</comment>
<protein>
    <recommendedName>
        <fullName evidence="5">PNPLA domain-containing protein</fullName>
    </recommendedName>
</protein>
<dbReference type="GO" id="GO:0019369">
    <property type="term" value="P:arachidonate metabolic process"/>
    <property type="evidence" value="ECO:0007669"/>
    <property type="project" value="TreeGrafter"/>
</dbReference>
<dbReference type="GO" id="GO:0016042">
    <property type="term" value="P:lipid catabolic process"/>
    <property type="evidence" value="ECO:0007669"/>
    <property type="project" value="UniProtKB-KW"/>
</dbReference>
<dbReference type="InterPro" id="IPR016035">
    <property type="entry name" value="Acyl_Trfase/lysoPLipase"/>
</dbReference>
<proteinExistence type="predicted"/>
<accession>A0A8H3E832</accession>
<dbReference type="PANTHER" id="PTHR24185">
    <property type="entry name" value="CALCIUM-INDEPENDENT PHOSPHOLIPASE A2-GAMMA"/>
    <property type="match status" value="1"/>
</dbReference>
<evidence type="ECO:0000256" key="2">
    <source>
        <dbReference type="ARBA" id="ARBA00022963"/>
    </source>
</evidence>
<dbReference type="AlphaFoldDB" id="A0A8H3E832"/>
<feature type="non-terminal residue" evidence="6">
    <location>
        <position position="1"/>
    </location>
</feature>
<dbReference type="GO" id="GO:0046486">
    <property type="term" value="P:glycerolipid metabolic process"/>
    <property type="evidence" value="ECO:0007669"/>
    <property type="project" value="UniProtKB-ARBA"/>
</dbReference>
<dbReference type="SUPFAM" id="SSF52151">
    <property type="entry name" value="FabD/lysophospholipase-like"/>
    <property type="match status" value="1"/>
</dbReference>
<evidence type="ECO:0000313" key="7">
    <source>
        <dbReference type="Proteomes" id="UP000663827"/>
    </source>
</evidence>
<evidence type="ECO:0000259" key="5">
    <source>
        <dbReference type="PROSITE" id="PS51635"/>
    </source>
</evidence>
<dbReference type="Pfam" id="PF01734">
    <property type="entry name" value="Patatin"/>
    <property type="match status" value="1"/>
</dbReference>
<evidence type="ECO:0000256" key="1">
    <source>
        <dbReference type="ARBA" id="ARBA00022801"/>
    </source>
</evidence>
<name>A0A8H3E832_9AGAM</name>